<organism evidence="2">
    <name type="scientific">Oceaniferula spumae</name>
    <dbReference type="NCBI Taxonomy" id="2979115"/>
    <lineage>
        <taxon>Bacteria</taxon>
        <taxon>Pseudomonadati</taxon>
        <taxon>Verrucomicrobiota</taxon>
        <taxon>Verrucomicrobiia</taxon>
        <taxon>Verrucomicrobiales</taxon>
        <taxon>Verrucomicrobiaceae</taxon>
        <taxon>Oceaniferula</taxon>
    </lineage>
</organism>
<gene>
    <name evidence="2" type="ORF">NT6N_40540</name>
</gene>
<dbReference type="AlphaFoldDB" id="A0AAT9FSS8"/>
<accession>A0AAT9FSS8</accession>
<evidence type="ECO:0000313" key="2">
    <source>
        <dbReference type="EMBL" id="BDS09014.1"/>
    </source>
</evidence>
<protein>
    <submittedName>
        <fullName evidence="2">Uncharacterized protein</fullName>
    </submittedName>
</protein>
<feature type="chain" id="PRO_5043501829" evidence="1">
    <location>
        <begin position="23"/>
        <end position="53"/>
    </location>
</feature>
<proteinExistence type="predicted"/>
<dbReference type="EMBL" id="AP026866">
    <property type="protein sequence ID" value="BDS09014.1"/>
    <property type="molecule type" value="Genomic_DNA"/>
</dbReference>
<reference evidence="2" key="1">
    <citation type="submission" date="2024-07" db="EMBL/GenBank/DDBJ databases">
        <title>Complete genome sequence of Verrucomicrobiaceae bacterium NT6N.</title>
        <authorList>
            <person name="Huang C."/>
            <person name="Takami H."/>
            <person name="Hamasaki K."/>
        </authorList>
    </citation>
    <scope>NUCLEOTIDE SEQUENCE</scope>
    <source>
        <strain evidence="2">NT6N</strain>
    </source>
</reference>
<name>A0AAT9FSS8_9BACT</name>
<sequence length="53" mass="5297">MKTTIPITALAAFGLAILPVSADDAATAVKPASEQAAAVKKIPVYVLMVSGKG</sequence>
<keyword evidence="1" id="KW-0732">Signal</keyword>
<feature type="signal peptide" evidence="1">
    <location>
        <begin position="1"/>
        <end position="22"/>
    </location>
</feature>
<dbReference type="KEGG" id="osu:NT6N_40540"/>
<evidence type="ECO:0000256" key="1">
    <source>
        <dbReference type="SAM" id="SignalP"/>
    </source>
</evidence>